<evidence type="ECO:0000313" key="17">
    <source>
        <dbReference type="Proteomes" id="UP001304671"/>
    </source>
</evidence>
<dbReference type="InterPro" id="IPR022629">
    <property type="entry name" value="S-AdoMet_synt_central"/>
</dbReference>
<dbReference type="NCBIfam" id="TIGR01034">
    <property type="entry name" value="metK"/>
    <property type="match status" value="1"/>
</dbReference>
<dbReference type="HAMAP" id="MF_00086">
    <property type="entry name" value="S_AdoMet_synth1"/>
    <property type="match status" value="1"/>
</dbReference>
<dbReference type="Pfam" id="PF02772">
    <property type="entry name" value="S-AdoMet_synt_M"/>
    <property type="match status" value="1"/>
</dbReference>
<sequence>MAYLFTSESVSEGHPDKIADQISDALIDNFMAFDPSSKVACETLVTTGLVVLAGEVKTNTYLDVQTIARDVIRKIGYTKSEYMFEANSCGIISAIHDQSADINQGVDRVTADDFESKANAQGAGDQGMMFGYATKETDNYMPLALDLAHQILKEMSAIRNSEPELIDYLRPDAKSQVTIEYSDDNVPQRIDTIVVSTQHDEFSDDESMLAKIKADIINIVIPRVKDKCKPELQGLFDGDITYHINPTGKFVIGGPHGDTGLTGRKIIVDTYGGKGAHGGGAFSGKDPSKVDRSAAYATRHVAKNLVAAGLADEVLVQVSYAIGVAQPCGLFVNTYGTSKVGLTDGEIARQVEEIFDMRPYAIEQRLKLRNPIYSETAAYGHMGRTNEIVKKSFKGPDGVVFEKEVELFTWEKLDYVDAVKAKFGLA</sequence>
<feature type="binding site" evidence="10">
    <location>
        <position position="42"/>
    </location>
    <ligand>
        <name>K(+)</name>
        <dbReference type="ChEBI" id="CHEBI:29103"/>
    </ligand>
</feature>
<dbReference type="InterPro" id="IPR022628">
    <property type="entry name" value="S-AdoMet_synt_N"/>
</dbReference>
<feature type="binding site" description="in other chain" evidence="10">
    <location>
        <position position="289"/>
    </location>
    <ligand>
        <name>L-methionine</name>
        <dbReference type="ChEBI" id="CHEBI:57844"/>
        <note>ligand shared between two neighboring subunits</note>
    </ligand>
</feature>
<feature type="binding site" evidence="10">
    <location>
        <position position="258"/>
    </location>
    <ligand>
        <name>ATP</name>
        <dbReference type="ChEBI" id="CHEBI:30616"/>
        <note>ligand shared between two neighboring subunits</note>
    </ligand>
</feature>
<evidence type="ECO:0000256" key="5">
    <source>
        <dbReference type="ARBA" id="ARBA00022723"/>
    </source>
</evidence>
<dbReference type="RefSeq" id="WP_323250341.1">
    <property type="nucleotide sequence ID" value="NZ_JAYFUL010000022.1"/>
</dbReference>
<feature type="binding site" description="in other chain" evidence="10">
    <location>
        <position position="14"/>
    </location>
    <ligand>
        <name>ATP</name>
        <dbReference type="ChEBI" id="CHEBI:30616"/>
        <note>ligand shared between two neighboring subunits</note>
    </ligand>
</feature>
<evidence type="ECO:0000256" key="10">
    <source>
        <dbReference type="HAMAP-Rule" id="MF_00086"/>
    </source>
</evidence>
<protein>
    <recommendedName>
        <fullName evidence="10">S-adenosylmethionine synthase</fullName>
        <shortName evidence="10">AdoMet synthase</shortName>
        <ecNumber evidence="10">2.5.1.6</ecNumber>
    </recommendedName>
    <alternativeName>
        <fullName evidence="10">MAT</fullName>
    </alternativeName>
    <alternativeName>
        <fullName evidence="10">Methionine adenosyltransferase</fullName>
    </alternativeName>
</protein>
<comment type="cofactor">
    <cofactor evidence="10">
        <name>K(+)</name>
        <dbReference type="ChEBI" id="CHEBI:29103"/>
    </cofactor>
    <text evidence="10">Binds 1 potassium ion per subunit.</text>
</comment>
<feature type="binding site" evidence="10">
    <location>
        <position position="281"/>
    </location>
    <ligand>
        <name>ATP</name>
        <dbReference type="ChEBI" id="CHEBI:30616"/>
        <note>ligand shared between two neighboring subunits</note>
    </ligand>
</feature>
<reference evidence="16 17" key="1">
    <citation type="submission" date="2023-12" db="EMBL/GenBank/DDBJ databases">
        <title>Novel species of the genus Arcicella isolated from rivers.</title>
        <authorList>
            <person name="Lu H."/>
        </authorList>
    </citation>
    <scope>NUCLEOTIDE SEQUENCE [LARGE SCALE GENOMIC DNA]</scope>
    <source>
        <strain evidence="16 17">LMG 21963</strain>
    </source>
</reference>
<dbReference type="EMBL" id="JAYFUL010000022">
    <property type="protein sequence ID" value="MEA5258905.1"/>
    <property type="molecule type" value="Genomic_DNA"/>
</dbReference>
<dbReference type="InterPro" id="IPR022636">
    <property type="entry name" value="S-AdoMet_synthetase_sfam"/>
</dbReference>
<dbReference type="InterPro" id="IPR002133">
    <property type="entry name" value="S-AdoMet_synthetase"/>
</dbReference>
<evidence type="ECO:0000259" key="15">
    <source>
        <dbReference type="Pfam" id="PF02773"/>
    </source>
</evidence>
<dbReference type="Gene3D" id="3.30.300.10">
    <property type="match status" value="3"/>
</dbReference>
<evidence type="ECO:0000256" key="4">
    <source>
        <dbReference type="ARBA" id="ARBA00022679"/>
    </source>
</evidence>
<comment type="subcellular location">
    <subcellularLocation>
        <location evidence="10 11">Cytoplasm</location>
    </subcellularLocation>
</comment>
<feature type="binding site" description="in other chain" evidence="10">
    <location>
        <begin position="172"/>
        <end position="174"/>
    </location>
    <ligand>
        <name>ATP</name>
        <dbReference type="ChEBI" id="CHEBI:30616"/>
        <note>ligand shared between two neighboring subunits</note>
    </ligand>
</feature>
<feature type="binding site" description="in other chain" evidence="10">
    <location>
        <position position="98"/>
    </location>
    <ligand>
        <name>L-methionine</name>
        <dbReference type="ChEBI" id="CHEBI:57844"/>
        <note>ligand shared between two neighboring subunits</note>
    </ligand>
</feature>
<evidence type="ECO:0000256" key="2">
    <source>
        <dbReference type="ARBA" id="ARBA00009685"/>
    </source>
</evidence>
<comment type="cofactor">
    <cofactor evidence="10">
        <name>Mg(2+)</name>
        <dbReference type="ChEBI" id="CHEBI:18420"/>
    </cofactor>
    <text evidence="10">Binds 2 divalent ions per subunit.</text>
</comment>
<dbReference type="Proteomes" id="UP001304671">
    <property type="component" value="Unassembled WGS sequence"/>
</dbReference>
<dbReference type="InterPro" id="IPR022630">
    <property type="entry name" value="S-AdoMet_synt_C"/>
</dbReference>
<dbReference type="Pfam" id="PF00438">
    <property type="entry name" value="S-AdoMet_synt_N"/>
    <property type="match status" value="1"/>
</dbReference>
<accession>A0ABU5QPU9</accession>
<evidence type="ECO:0000256" key="7">
    <source>
        <dbReference type="ARBA" id="ARBA00022840"/>
    </source>
</evidence>
<organism evidence="16 17">
    <name type="scientific">Arcicella aquatica</name>
    <dbReference type="NCBI Taxonomy" id="217141"/>
    <lineage>
        <taxon>Bacteria</taxon>
        <taxon>Pseudomonadati</taxon>
        <taxon>Bacteroidota</taxon>
        <taxon>Cytophagia</taxon>
        <taxon>Cytophagales</taxon>
        <taxon>Flectobacillaceae</taxon>
        <taxon>Arcicella</taxon>
    </lineage>
</organism>
<feature type="binding site" description="in other chain" evidence="10">
    <location>
        <begin position="264"/>
        <end position="265"/>
    </location>
    <ligand>
        <name>ATP</name>
        <dbReference type="ChEBI" id="CHEBI:30616"/>
        <note>ligand shared between two neighboring subunits</note>
    </ligand>
</feature>
<keyword evidence="6 10" id="KW-0547">Nucleotide-binding</keyword>
<comment type="subunit">
    <text evidence="10">Homotetramer; dimer of dimers.</text>
</comment>
<dbReference type="EC" id="2.5.1.6" evidence="10"/>
<evidence type="ECO:0000256" key="6">
    <source>
        <dbReference type="ARBA" id="ARBA00022741"/>
    </source>
</evidence>
<proteinExistence type="inferred from homology"/>
<evidence type="ECO:0000256" key="3">
    <source>
        <dbReference type="ARBA" id="ARBA00022563"/>
    </source>
</evidence>
<feature type="region of interest" description="Flexible loop" evidence="10">
    <location>
        <begin position="98"/>
        <end position="108"/>
    </location>
</feature>
<feature type="binding site" evidence="10">
    <location>
        <position position="258"/>
    </location>
    <ligand>
        <name>L-methionine</name>
        <dbReference type="ChEBI" id="CHEBI:57844"/>
        <note>ligand shared between two neighboring subunits</note>
    </ligand>
</feature>
<dbReference type="SUPFAM" id="SSF55973">
    <property type="entry name" value="S-adenosylmethionine synthetase"/>
    <property type="match status" value="3"/>
</dbReference>
<feature type="binding site" evidence="10">
    <location>
        <position position="285"/>
    </location>
    <ligand>
        <name>ATP</name>
        <dbReference type="ChEBI" id="CHEBI:30616"/>
        <note>ligand shared between two neighboring subunits</note>
    </ligand>
</feature>
<keyword evidence="4 10" id="KW-0808">Transferase</keyword>
<evidence type="ECO:0000259" key="14">
    <source>
        <dbReference type="Pfam" id="PF02772"/>
    </source>
</evidence>
<dbReference type="GO" id="GO:0004478">
    <property type="term" value="F:methionine adenosyltransferase activity"/>
    <property type="evidence" value="ECO:0007669"/>
    <property type="project" value="UniProtKB-EC"/>
</dbReference>
<comment type="similarity">
    <text evidence="2 10 12">Belongs to the AdoMet synthase family.</text>
</comment>
<dbReference type="Pfam" id="PF02773">
    <property type="entry name" value="S-AdoMet_synt_C"/>
    <property type="match status" value="1"/>
</dbReference>
<gene>
    <name evidence="10 16" type="primary">metK</name>
    <name evidence="16" type="ORF">VB264_13995</name>
</gene>
<dbReference type="CDD" id="cd18079">
    <property type="entry name" value="S-AdoMet_synt"/>
    <property type="match status" value="1"/>
</dbReference>
<evidence type="ECO:0000256" key="12">
    <source>
        <dbReference type="RuleBase" id="RU004462"/>
    </source>
</evidence>
<feature type="binding site" evidence="10">
    <location>
        <position position="16"/>
    </location>
    <ligand>
        <name>Mg(2+)</name>
        <dbReference type="ChEBI" id="CHEBI:18420"/>
    </ligand>
</feature>
<feature type="binding site" description="in other chain" evidence="10">
    <location>
        <position position="55"/>
    </location>
    <ligand>
        <name>L-methionine</name>
        <dbReference type="ChEBI" id="CHEBI:57844"/>
        <note>ligand shared between two neighboring subunits</note>
    </ligand>
</feature>
<comment type="caution">
    <text evidence="16">The sequence shown here is derived from an EMBL/GenBank/DDBJ whole genome shotgun (WGS) entry which is preliminary data.</text>
</comment>
<comment type="pathway">
    <text evidence="1 10">Amino-acid biosynthesis; S-adenosyl-L-methionine biosynthesis; S-adenosyl-L-methionine from L-methionine: step 1/1.</text>
</comment>
<evidence type="ECO:0000259" key="13">
    <source>
        <dbReference type="Pfam" id="PF00438"/>
    </source>
</evidence>
<comment type="catalytic activity">
    <reaction evidence="10">
        <text>L-methionine + ATP + H2O = S-adenosyl-L-methionine + phosphate + diphosphate</text>
        <dbReference type="Rhea" id="RHEA:21080"/>
        <dbReference type="ChEBI" id="CHEBI:15377"/>
        <dbReference type="ChEBI" id="CHEBI:30616"/>
        <dbReference type="ChEBI" id="CHEBI:33019"/>
        <dbReference type="ChEBI" id="CHEBI:43474"/>
        <dbReference type="ChEBI" id="CHEBI:57844"/>
        <dbReference type="ChEBI" id="CHEBI:59789"/>
        <dbReference type="EC" id="2.5.1.6"/>
    </reaction>
</comment>
<keyword evidence="5 10" id="KW-0479">Metal-binding</keyword>
<feature type="domain" description="S-adenosylmethionine synthetase C-terminal" evidence="15">
    <location>
        <begin position="252"/>
        <end position="386"/>
    </location>
</feature>
<feature type="domain" description="S-adenosylmethionine synthetase N-terminal" evidence="13">
    <location>
        <begin position="3"/>
        <end position="100"/>
    </location>
</feature>
<evidence type="ECO:0000256" key="8">
    <source>
        <dbReference type="ARBA" id="ARBA00022842"/>
    </source>
</evidence>
<feature type="binding site" description="in other chain" evidence="10">
    <location>
        <begin position="249"/>
        <end position="250"/>
    </location>
    <ligand>
        <name>ATP</name>
        <dbReference type="ChEBI" id="CHEBI:30616"/>
        <note>ligand shared between two neighboring subunits</note>
    </ligand>
</feature>
<keyword evidence="10" id="KW-0963">Cytoplasm</keyword>
<feature type="domain" description="S-adenosylmethionine synthetase central" evidence="14">
    <location>
        <begin position="121"/>
        <end position="250"/>
    </location>
</feature>
<evidence type="ECO:0000256" key="1">
    <source>
        <dbReference type="ARBA" id="ARBA00005224"/>
    </source>
</evidence>
<dbReference type="PANTHER" id="PTHR11964">
    <property type="entry name" value="S-ADENOSYLMETHIONINE SYNTHETASE"/>
    <property type="match status" value="1"/>
</dbReference>
<keyword evidence="3 10" id="KW-0554">One-carbon metabolism</keyword>
<dbReference type="PIRSF" id="PIRSF000497">
    <property type="entry name" value="MAT"/>
    <property type="match status" value="1"/>
</dbReference>
<evidence type="ECO:0000256" key="9">
    <source>
        <dbReference type="ARBA" id="ARBA00022958"/>
    </source>
</evidence>
<keyword evidence="8 10" id="KW-0460">Magnesium</keyword>
<evidence type="ECO:0000256" key="11">
    <source>
        <dbReference type="RuleBase" id="RU000542"/>
    </source>
</evidence>
<keyword evidence="7 10" id="KW-0067">ATP-binding</keyword>
<dbReference type="InterPro" id="IPR022631">
    <property type="entry name" value="ADOMET_SYNTHASE_CS"/>
</dbReference>
<name>A0ABU5QPU9_9BACT</name>
<dbReference type="PROSITE" id="PS00376">
    <property type="entry name" value="ADOMET_SYNTHASE_1"/>
    <property type="match status" value="1"/>
</dbReference>
<keyword evidence="9 10" id="KW-0630">Potassium</keyword>
<evidence type="ECO:0000313" key="16">
    <source>
        <dbReference type="EMBL" id="MEA5258905.1"/>
    </source>
</evidence>
<keyword evidence="17" id="KW-1185">Reference proteome</keyword>
<comment type="function">
    <text evidence="10">Catalyzes the formation of S-adenosylmethionine (AdoMet) from methionine and ATP. The overall synthetic reaction is composed of two sequential steps, AdoMet formation and the subsequent tripolyphosphate hydrolysis which occurs prior to release of AdoMet from the enzyme.</text>
</comment>
<dbReference type="PROSITE" id="PS00377">
    <property type="entry name" value="ADOMET_SYNTHASE_2"/>
    <property type="match status" value="1"/>
</dbReference>